<evidence type="ECO:0000313" key="2">
    <source>
        <dbReference type="Proteomes" id="UP001302812"/>
    </source>
</evidence>
<comment type="caution">
    <text evidence="1">The sequence shown here is derived from an EMBL/GenBank/DDBJ whole genome shotgun (WGS) entry which is preliminary data.</text>
</comment>
<keyword evidence="2" id="KW-1185">Reference proteome</keyword>
<sequence length="64" mass="7445">MWDAFRYKVSPVHGTAPSATTTTCITQLIITISRYVLHHMPYRPNIPCGQAFESRPRRSELRRK</sequence>
<dbReference type="GeneID" id="89938704"/>
<proteinExistence type="predicted"/>
<dbReference type="RefSeq" id="XP_064672653.1">
    <property type="nucleotide sequence ID" value="XM_064814579.1"/>
</dbReference>
<organism evidence="1 2">
    <name type="scientific">Canariomyces notabilis</name>
    <dbReference type="NCBI Taxonomy" id="2074819"/>
    <lineage>
        <taxon>Eukaryota</taxon>
        <taxon>Fungi</taxon>
        <taxon>Dikarya</taxon>
        <taxon>Ascomycota</taxon>
        <taxon>Pezizomycotina</taxon>
        <taxon>Sordariomycetes</taxon>
        <taxon>Sordariomycetidae</taxon>
        <taxon>Sordariales</taxon>
        <taxon>Chaetomiaceae</taxon>
        <taxon>Canariomyces</taxon>
    </lineage>
</organism>
<dbReference type="AlphaFoldDB" id="A0AAN6TII7"/>
<reference evidence="1" key="1">
    <citation type="journal article" date="2023" name="Mol. Phylogenet. Evol.">
        <title>Genome-scale phylogeny and comparative genomics of the fungal order Sordariales.</title>
        <authorList>
            <person name="Hensen N."/>
            <person name="Bonometti L."/>
            <person name="Westerberg I."/>
            <person name="Brannstrom I.O."/>
            <person name="Guillou S."/>
            <person name="Cros-Aarteil S."/>
            <person name="Calhoun S."/>
            <person name="Haridas S."/>
            <person name="Kuo A."/>
            <person name="Mondo S."/>
            <person name="Pangilinan J."/>
            <person name="Riley R."/>
            <person name="LaButti K."/>
            <person name="Andreopoulos B."/>
            <person name="Lipzen A."/>
            <person name="Chen C."/>
            <person name="Yan M."/>
            <person name="Daum C."/>
            <person name="Ng V."/>
            <person name="Clum A."/>
            <person name="Steindorff A."/>
            <person name="Ohm R.A."/>
            <person name="Martin F."/>
            <person name="Silar P."/>
            <person name="Natvig D.O."/>
            <person name="Lalanne C."/>
            <person name="Gautier V."/>
            <person name="Ament-Velasquez S.L."/>
            <person name="Kruys A."/>
            <person name="Hutchinson M.I."/>
            <person name="Powell A.J."/>
            <person name="Barry K."/>
            <person name="Miller A.N."/>
            <person name="Grigoriev I.V."/>
            <person name="Debuchy R."/>
            <person name="Gladieux P."/>
            <person name="Hiltunen Thoren M."/>
            <person name="Johannesson H."/>
        </authorList>
    </citation>
    <scope>NUCLEOTIDE SEQUENCE</scope>
    <source>
        <strain evidence="1">CBS 508.74</strain>
    </source>
</reference>
<dbReference type="EMBL" id="MU853335">
    <property type="protein sequence ID" value="KAK4115083.1"/>
    <property type="molecule type" value="Genomic_DNA"/>
</dbReference>
<reference evidence="1" key="2">
    <citation type="submission" date="2023-05" db="EMBL/GenBank/DDBJ databases">
        <authorList>
            <consortium name="Lawrence Berkeley National Laboratory"/>
            <person name="Steindorff A."/>
            <person name="Hensen N."/>
            <person name="Bonometti L."/>
            <person name="Westerberg I."/>
            <person name="Brannstrom I.O."/>
            <person name="Guillou S."/>
            <person name="Cros-Aarteil S."/>
            <person name="Calhoun S."/>
            <person name="Haridas S."/>
            <person name="Kuo A."/>
            <person name="Mondo S."/>
            <person name="Pangilinan J."/>
            <person name="Riley R."/>
            <person name="Labutti K."/>
            <person name="Andreopoulos B."/>
            <person name="Lipzen A."/>
            <person name="Chen C."/>
            <person name="Yanf M."/>
            <person name="Daum C."/>
            <person name="Ng V."/>
            <person name="Clum A."/>
            <person name="Ohm R."/>
            <person name="Martin F."/>
            <person name="Silar P."/>
            <person name="Natvig D."/>
            <person name="Lalanne C."/>
            <person name="Gautier V."/>
            <person name="Ament-Velasquez S.L."/>
            <person name="Kruys A."/>
            <person name="Hutchinson M.I."/>
            <person name="Powell A.J."/>
            <person name="Barry K."/>
            <person name="Miller A.N."/>
            <person name="Grigoriev I.V."/>
            <person name="Debuchy R."/>
            <person name="Gladieux P."/>
            <person name="Thoren M.H."/>
            <person name="Johannesson H."/>
        </authorList>
    </citation>
    <scope>NUCLEOTIDE SEQUENCE</scope>
    <source>
        <strain evidence="1">CBS 508.74</strain>
    </source>
</reference>
<evidence type="ECO:0000313" key="1">
    <source>
        <dbReference type="EMBL" id="KAK4115083.1"/>
    </source>
</evidence>
<name>A0AAN6TII7_9PEZI</name>
<gene>
    <name evidence="1" type="ORF">N656DRAFT_776151</name>
</gene>
<dbReference type="Proteomes" id="UP001302812">
    <property type="component" value="Unassembled WGS sequence"/>
</dbReference>
<protein>
    <submittedName>
        <fullName evidence="1">Uncharacterized protein</fullName>
    </submittedName>
</protein>
<accession>A0AAN6TII7</accession>